<dbReference type="Gene3D" id="3.50.50.60">
    <property type="entry name" value="FAD/NAD(P)-binding domain"/>
    <property type="match status" value="2"/>
</dbReference>
<evidence type="ECO:0000313" key="5">
    <source>
        <dbReference type="Proteomes" id="UP000799770"/>
    </source>
</evidence>
<dbReference type="SUPFAM" id="SSF51905">
    <property type="entry name" value="FAD/NAD(P)-binding domain"/>
    <property type="match status" value="2"/>
</dbReference>
<dbReference type="PANTHER" id="PTHR23023">
    <property type="entry name" value="DIMETHYLANILINE MONOOXYGENASE"/>
    <property type="match status" value="1"/>
</dbReference>
<name>A0A6A5YX40_9PLEO</name>
<dbReference type="PIRSF" id="PIRSF000332">
    <property type="entry name" value="FMO"/>
    <property type="match status" value="1"/>
</dbReference>
<keyword evidence="2" id="KW-0274">FAD</keyword>
<dbReference type="InterPro" id="IPR050346">
    <property type="entry name" value="FMO-like"/>
</dbReference>
<keyword evidence="3" id="KW-0560">Oxidoreductase</keyword>
<evidence type="ECO:0000313" key="4">
    <source>
        <dbReference type="EMBL" id="KAF2111413.1"/>
    </source>
</evidence>
<dbReference type="Pfam" id="PF13738">
    <property type="entry name" value="Pyr_redox_3"/>
    <property type="match status" value="1"/>
</dbReference>
<dbReference type="GO" id="GO:0004497">
    <property type="term" value="F:monooxygenase activity"/>
    <property type="evidence" value="ECO:0007669"/>
    <property type="project" value="UniProtKB-KW"/>
</dbReference>
<dbReference type="OrthoDB" id="2915840at2759"/>
<sequence>MENFDVVVIGAGIAGIAAAAHYLQAHPNARLVVLEQDTCLGGVWSQRRNYPGFWTQWAFSVAEYADMKMSKPPDDDYHHSVFRSIHTTKYLEDYVDHIRIAGSTLRDRMRFSTSVQSVTKVDGRWRIACTTSEGDLIVSAHRVMVANGQFSQPRVPDFLGRDTFTGSIIHSIDFGQCDVLTNSKIQHIMVLGGGKTSGDMVYEAVKAGKTVSWVIRETGPDSTGPGFFMPIDIPTGYGSAGIAAQTRVMSSLQPCYLLRDSWWTRFLHGTSIGVKLVKWVFGQAEAQMQKRAAYKTRPSTKGFEKLQPENEIFWLNGTGGVLHHDDFFELVAEHVNVYRAKVKKLTPTELYLDDKEGTHFSCDAVLCGTGWKSGLVMFSDDLSMELGLPFRKDLEYKDSKWKQLIEAADEKIVRRFPILRDPPPHPHISPKSTPYKLYQGIAPLHDDSIVFLGHVLGANNMLVAEVQAMWAVAHMAGNISMPAIEEREKEIATWLAWNRRRYLSNGELGIYMAFDQIPYVDTLLDQMGLSAHRQKGWLKDFFAPLWPSDVGKAWSEYLEKNRPVS</sequence>
<proteinExistence type="predicted"/>
<keyword evidence="1" id="KW-0285">Flavoprotein</keyword>
<accession>A0A6A5YX40</accession>
<dbReference type="InterPro" id="IPR000960">
    <property type="entry name" value="Flavin_mOase"/>
</dbReference>
<dbReference type="Proteomes" id="UP000799770">
    <property type="component" value="Unassembled WGS sequence"/>
</dbReference>
<reference evidence="4" key="1">
    <citation type="journal article" date="2020" name="Stud. Mycol.">
        <title>101 Dothideomycetes genomes: a test case for predicting lifestyles and emergence of pathogens.</title>
        <authorList>
            <person name="Haridas S."/>
            <person name="Albert R."/>
            <person name="Binder M."/>
            <person name="Bloem J."/>
            <person name="Labutti K."/>
            <person name="Salamov A."/>
            <person name="Andreopoulos B."/>
            <person name="Baker S."/>
            <person name="Barry K."/>
            <person name="Bills G."/>
            <person name="Bluhm B."/>
            <person name="Cannon C."/>
            <person name="Castanera R."/>
            <person name="Culley D."/>
            <person name="Daum C."/>
            <person name="Ezra D."/>
            <person name="Gonzalez J."/>
            <person name="Henrissat B."/>
            <person name="Kuo A."/>
            <person name="Liang C."/>
            <person name="Lipzen A."/>
            <person name="Lutzoni F."/>
            <person name="Magnuson J."/>
            <person name="Mondo S."/>
            <person name="Nolan M."/>
            <person name="Ohm R."/>
            <person name="Pangilinan J."/>
            <person name="Park H.-J."/>
            <person name="Ramirez L."/>
            <person name="Alfaro M."/>
            <person name="Sun H."/>
            <person name="Tritt A."/>
            <person name="Yoshinaga Y."/>
            <person name="Zwiers L.-H."/>
            <person name="Turgeon B."/>
            <person name="Goodwin S."/>
            <person name="Spatafora J."/>
            <person name="Crous P."/>
            <person name="Grigoriev I."/>
        </authorList>
    </citation>
    <scope>NUCLEOTIDE SEQUENCE</scope>
    <source>
        <strain evidence="4">CBS 627.86</strain>
    </source>
</reference>
<evidence type="ECO:0000256" key="1">
    <source>
        <dbReference type="ARBA" id="ARBA00022630"/>
    </source>
</evidence>
<gene>
    <name evidence="4" type="ORF">BDV96DRAFT_499493</name>
</gene>
<dbReference type="AlphaFoldDB" id="A0A6A5YX40"/>
<keyword evidence="5" id="KW-1185">Reference proteome</keyword>
<protein>
    <submittedName>
        <fullName evidence="4">Flavin-binding monooxygenase-like protein-like protein</fullName>
    </submittedName>
</protein>
<organism evidence="4 5">
    <name type="scientific">Lophiotrema nucula</name>
    <dbReference type="NCBI Taxonomy" id="690887"/>
    <lineage>
        <taxon>Eukaryota</taxon>
        <taxon>Fungi</taxon>
        <taxon>Dikarya</taxon>
        <taxon>Ascomycota</taxon>
        <taxon>Pezizomycotina</taxon>
        <taxon>Dothideomycetes</taxon>
        <taxon>Pleosporomycetidae</taxon>
        <taxon>Pleosporales</taxon>
        <taxon>Lophiotremataceae</taxon>
        <taxon>Lophiotrema</taxon>
    </lineage>
</organism>
<dbReference type="GO" id="GO:0050660">
    <property type="term" value="F:flavin adenine dinucleotide binding"/>
    <property type="evidence" value="ECO:0007669"/>
    <property type="project" value="InterPro"/>
</dbReference>
<evidence type="ECO:0000256" key="2">
    <source>
        <dbReference type="ARBA" id="ARBA00022827"/>
    </source>
</evidence>
<dbReference type="EMBL" id="ML977334">
    <property type="protein sequence ID" value="KAF2111413.1"/>
    <property type="molecule type" value="Genomic_DNA"/>
</dbReference>
<keyword evidence="4" id="KW-0503">Monooxygenase</keyword>
<dbReference type="InterPro" id="IPR036188">
    <property type="entry name" value="FAD/NAD-bd_sf"/>
</dbReference>
<dbReference type="GO" id="GO:0050661">
    <property type="term" value="F:NADP binding"/>
    <property type="evidence" value="ECO:0007669"/>
    <property type="project" value="InterPro"/>
</dbReference>
<evidence type="ECO:0000256" key="3">
    <source>
        <dbReference type="ARBA" id="ARBA00023002"/>
    </source>
</evidence>